<evidence type="ECO:0000256" key="4">
    <source>
        <dbReference type="PROSITE-ProRule" id="PRU00259"/>
    </source>
</evidence>
<dbReference type="InterPro" id="IPR011989">
    <property type="entry name" value="ARM-like"/>
</dbReference>
<dbReference type="PROSITE" id="PS50176">
    <property type="entry name" value="ARM_REPEAT"/>
    <property type="match status" value="1"/>
</dbReference>
<evidence type="ECO:0000313" key="6">
    <source>
        <dbReference type="Proteomes" id="UP001221757"/>
    </source>
</evidence>
<dbReference type="PANTHER" id="PTHR23316">
    <property type="entry name" value="IMPORTIN ALPHA"/>
    <property type="match status" value="1"/>
</dbReference>
<organism evidence="5 6">
    <name type="scientific">Mycena rosella</name>
    <name type="common">Pink bonnet</name>
    <name type="synonym">Agaricus rosellus</name>
    <dbReference type="NCBI Taxonomy" id="1033263"/>
    <lineage>
        <taxon>Eukaryota</taxon>
        <taxon>Fungi</taxon>
        <taxon>Dikarya</taxon>
        <taxon>Basidiomycota</taxon>
        <taxon>Agaricomycotina</taxon>
        <taxon>Agaricomycetes</taxon>
        <taxon>Agaricomycetidae</taxon>
        <taxon>Agaricales</taxon>
        <taxon>Marasmiineae</taxon>
        <taxon>Mycenaceae</taxon>
        <taxon>Mycena</taxon>
    </lineage>
</organism>
<dbReference type="Gene3D" id="1.25.10.10">
    <property type="entry name" value="Leucine-rich Repeat Variant"/>
    <property type="match status" value="3"/>
</dbReference>
<comment type="caution">
    <text evidence="5">The sequence shown here is derived from an EMBL/GenBank/DDBJ whole genome shotgun (WGS) entry which is preliminary data.</text>
</comment>
<evidence type="ECO:0000256" key="3">
    <source>
        <dbReference type="ARBA" id="ARBA00022927"/>
    </source>
</evidence>
<dbReference type="EMBL" id="JARKIE010000098">
    <property type="protein sequence ID" value="KAJ7686209.1"/>
    <property type="molecule type" value="Genomic_DNA"/>
</dbReference>
<dbReference type="GO" id="GO:0015031">
    <property type="term" value="P:protein transport"/>
    <property type="evidence" value="ECO:0007669"/>
    <property type="project" value="UniProtKB-KW"/>
</dbReference>
<keyword evidence="2" id="KW-0813">Transport</keyword>
<dbReference type="Proteomes" id="UP001221757">
    <property type="component" value="Unassembled WGS sequence"/>
</dbReference>
<evidence type="ECO:0000256" key="2">
    <source>
        <dbReference type="ARBA" id="ARBA00022448"/>
    </source>
</evidence>
<keyword evidence="6" id="KW-1185">Reference proteome</keyword>
<evidence type="ECO:0000256" key="1">
    <source>
        <dbReference type="ARBA" id="ARBA00010394"/>
    </source>
</evidence>
<comment type="similarity">
    <text evidence="1">Belongs to the importin alpha family.</text>
</comment>
<name>A0AAD7D9I1_MYCRO</name>
<accession>A0AAD7D9I1</accession>
<protein>
    <submittedName>
        <fullName evidence="5">Armadillo-type protein</fullName>
    </submittedName>
</protein>
<dbReference type="InterPro" id="IPR016024">
    <property type="entry name" value="ARM-type_fold"/>
</dbReference>
<dbReference type="Pfam" id="PF00514">
    <property type="entry name" value="Arm"/>
    <property type="match status" value="1"/>
</dbReference>
<dbReference type="InterPro" id="IPR000225">
    <property type="entry name" value="Armadillo"/>
</dbReference>
<reference evidence="5" key="1">
    <citation type="submission" date="2023-03" db="EMBL/GenBank/DDBJ databases">
        <title>Massive genome expansion in bonnet fungi (Mycena s.s.) driven by repeated elements and novel gene families across ecological guilds.</title>
        <authorList>
            <consortium name="Lawrence Berkeley National Laboratory"/>
            <person name="Harder C.B."/>
            <person name="Miyauchi S."/>
            <person name="Viragh M."/>
            <person name="Kuo A."/>
            <person name="Thoen E."/>
            <person name="Andreopoulos B."/>
            <person name="Lu D."/>
            <person name="Skrede I."/>
            <person name="Drula E."/>
            <person name="Henrissat B."/>
            <person name="Morin E."/>
            <person name="Kohler A."/>
            <person name="Barry K."/>
            <person name="LaButti K."/>
            <person name="Morin E."/>
            <person name="Salamov A."/>
            <person name="Lipzen A."/>
            <person name="Mereny Z."/>
            <person name="Hegedus B."/>
            <person name="Baldrian P."/>
            <person name="Stursova M."/>
            <person name="Weitz H."/>
            <person name="Taylor A."/>
            <person name="Grigoriev I.V."/>
            <person name="Nagy L.G."/>
            <person name="Martin F."/>
            <person name="Kauserud H."/>
        </authorList>
    </citation>
    <scope>NUCLEOTIDE SEQUENCE</scope>
    <source>
        <strain evidence="5">CBHHK067</strain>
    </source>
</reference>
<dbReference type="SUPFAM" id="SSF48371">
    <property type="entry name" value="ARM repeat"/>
    <property type="match status" value="2"/>
</dbReference>
<dbReference type="AlphaFoldDB" id="A0AAD7D9I1"/>
<feature type="repeat" description="ARM" evidence="4">
    <location>
        <begin position="346"/>
        <end position="378"/>
    </location>
</feature>
<dbReference type="SMART" id="SM00185">
    <property type="entry name" value="ARM"/>
    <property type="match status" value="7"/>
</dbReference>
<sequence length="785" mass="85124">MPQSQRPQSIHSWWSDSNKPIGATIPLHPIASQLAKLLYHRQVIHIIRRHASHPLSASDLDAFLPYLLFNQIRNTTKIVILKEIEATAKSKVGIRAIAETELPAVLVELLQADDPELLESTCSLWRLISSGLVKNPAVYTWIPPVVYTALGPSPHKTVRVAATCTLQHLVCTRNAEDRFNQALDIQIVLPPLVDLLNSTPDETSEGASILLDNICSPLDKRVVDAILPYLESQHVSAQAKVAMLSTLGRFQFNLQLLAQTSLMSVLARLLQSSDEKVLLRTCLILCHIVSYKSWLSTEAVLDAKLVPALSSVFRCSDSEVVRTVVEIFSDISSPYEAGARSIVEADALPRLVELLRSPDPRILHLTCTTLRNITSHNSLTSAVFYAYPVRRLVSIISRPLRRETISAALLILSAIDHERTDHVGLAFSHALRSEVPTLVGLLLLQSSNPAATSWAASALNDITRHGPLRVSLASSDAALALPAVLSPPDPPVQDTAVNTLFTNANISWFRWPAIHNTYKTVVPPLLKLLYSTDHTILRWACSVLGDLAHYHDAADETLDDIEITAHSCGAIAALLSHSETSLISSAVHMLAQISDWPRVAASVVASGVAVPILVTLLSFAEAGTLRAACTSLGHLAPCLDSGSTAYALLLLASLLSDADPPVRSAAASALIKIICSPQPSVFARWTGQPRISGPPGRRVGSLAWLGGLLADIVNRHCNLIDITREECVSRRCGVDVQVDNPQDTAEADIDLLPLLVGLVESGKKPQIRLACVVLAHMYLEIVLQS</sequence>
<proteinExistence type="inferred from homology"/>
<evidence type="ECO:0000313" key="5">
    <source>
        <dbReference type="EMBL" id="KAJ7686209.1"/>
    </source>
</evidence>
<keyword evidence="3" id="KW-0653">Protein transport</keyword>
<gene>
    <name evidence="5" type="ORF">B0H17DRAFT_1204415</name>
</gene>